<dbReference type="Proteomes" id="UP000263268">
    <property type="component" value="Unassembled WGS sequence"/>
</dbReference>
<proteinExistence type="predicted"/>
<evidence type="ECO:0000313" key="2">
    <source>
        <dbReference type="EMBL" id="HCY81086.1"/>
    </source>
</evidence>
<protein>
    <submittedName>
        <fullName evidence="2">Aerotolerance regulator BatA</fullName>
    </submittedName>
</protein>
<sequence>EIYDEINKLEKTEIEEFKYYNYEEKYRPLVLLAGMLLLLELLLRFTIFRSFV</sequence>
<name>A0A3D6BPB8_9FLAO</name>
<feature type="transmembrane region" description="Helical" evidence="1">
    <location>
        <begin position="29"/>
        <end position="47"/>
    </location>
</feature>
<comment type="caution">
    <text evidence="2">The sequence shown here is derived from an EMBL/GenBank/DDBJ whole genome shotgun (WGS) entry which is preliminary data.</text>
</comment>
<reference evidence="2 3" key="1">
    <citation type="journal article" date="2018" name="Nat. Biotechnol.">
        <title>A standardized bacterial taxonomy based on genome phylogeny substantially revises the tree of life.</title>
        <authorList>
            <person name="Parks D.H."/>
            <person name="Chuvochina M."/>
            <person name="Waite D.W."/>
            <person name="Rinke C."/>
            <person name="Skarshewski A."/>
            <person name="Chaumeil P.A."/>
            <person name="Hugenholtz P."/>
        </authorList>
    </citation>
    <scope>NUCLEOTIDE SEQUENCE [LARGE SCALE GENOMIC DNA]</scope>
    <source>
        <strain evidence="2">UBA10227</strain>
    </source>
</reference>
<keyword evidence="1" id="KW-0472">Membrane</keyword>
<dbReference type="EMBL" id="DPRK01000093">
    <property type="protein sequence ID" value="HCY81086.1"/>
    <property type="molecule type" value="Genomic_DNA"/>
</dbReference>
<dbReference type="AlphaFoldDB" id="A0A3D6BPB8"/>
<keyword evidence="1" id="KW-1133">Transmembrane helix</keyword>
<keyword evidence="1" id="KW-0812">Transmembrane</keyword>
<evidence type="ECO:0000313" key="3">
    <source>
        <dbReference type="Proteomes" id="UP000263268"/>
    </source>
</evidence>
<feature type="non-terminal residue" evidence="2">
    <location>
        <position position="1"/>
    </location>
</feature>
<organism evidence="2 3">
    <name type="scientific">Xanthomarina gelatinilytica</name>
    <dbReference type="NCBI Taxonomy" id="1137281"/>
    <lineage>
        <taxon>Bacteria</taxon>
        <taxon>Pseudomonadati</taxon>
        <taxon>Bacteroidota</taxon>
        <taxon>Flavobacteriia</taxon>
        <taxon>Flavobacteriales</taxon>
        <taxon>Flavobacteriaceae</taxon>
        <taxon>Xanthomarina</taxon>
    </lineage>
</organism>
<evidence type="ECO:0000256" key="1">
    <source>
        <dbReference type="SAM" id="Phobius"/>
    </source>
</evidence>
<gene>
    <name evidence="2" type="ORF">DHV22_05475</name>
</gene>
<accession>A0A3D6BPB8</accession>